<protein>
    <submittedName>
        <fullName evidence="1">Arylsulfotransferase (ASST)</fullName>
    </submittedName>
</protein>
<name>A0A1M6UX25_9BACT</name>
<gene>
    <name evidence="1" type="ORF">SAMN02745216_03996</name>
</gene>
<sequence>MKFKIALFYLIAVLFFSWGFLVARYQFFPWNLIGKKIIKIEKFIESDPFDDTPMTERIIAEFVERTSQFEAEFCADFPEGAALSPDFFDPGQTGLPLFSTKKTEGYYLIYGVFDPAEGKLGPYAILIDVNGNVKRSLSVPFLDDSKGVRRLLITKNGNLLTNCSEALRCYSWQGDLKWELPISNFHHEMEEYDGKIYLWRGDAVVSVDLEDQSIATLLTMGELVVSNPDVASLRIPLNEKFQYMEKHKKTIAFDGKDPDLAKKKVAFRYEDPYHQNHAAVNGDVCPLFPKDALLISMRHIDTVFVVDQNTAKVLWEAHFDRQHSPRWEADGITVYNNRPHFQYSTIEYLSFDKKQRKILVDGKDYAFDRYATGNHAILDDGSILFVANEPEFYHLSKEGEVISRFVNRHNSKLLHVANVFYIDEATYQRLESGGPLVE</sequence>
<keyword evidence="2" id="KW-1185">Reference proteome</keyword>
<organism evidence="1 2">
    <name type="scientific">Desulfatibacillum alkenivorans DSM 16219</name>
    <dbReference type="NCBI Taxonomy" id="1121393"/>
    <lineage>
        <taxon>Bacteria</taxon>
        <taxon>Pseudomonadati</taxon>
        <taxon>Thermodesulfobacteriota</taxon>
        <taxon>Desulfobacteria</taxon>
        <taxon>Desulfobacterales</taxon>
        <taxon>Desulfatibacillaceae</taxon>
        <taxon>Desulfatibacillum</taxon>
    </lineage>
</organism>
<dbReference type="OrthoDB" id="1094230at2"/>
<keyword evidence="1" id="KW-0808">Transferase</keyword>
<dbReference type="InterPro" id="IPR010262">
    <property type="entry name" value="Arylsulfotransferase_bact"/>
</dbReference>
<proteinExistence type="predicted"/>
<dbReference type="GO" id="GO:0004062">
    <property type="term" value="F:aryl sulfotransferase activity"/>
    <property type="evidence" value="ECO:0007669"/>
    <property type="project" value="InterPro"/>
</dbReference>
<dbReference type="EMBL" id="FQZU01000032">
    <property type="protein sequence ID" value="SHK73713.1"/>
    <property type="molecule type" value="Genomic_DNA"/>
</dbReference>
<evidence type="ECO:0000313" key="1">
    <source>
        <dbReference type="EMBL" id="SHK73713.1"/>
    </source>
</evidence>
<dbReference type="Pfam" id="PF05935">
    <property type="entry name" value="Arylsulfotrans"/>
    <property type="match status" value="1"/>
</dbReference>
<reference evidence="2" key="1">
    <citation type="submission" date="2016-11" db="EMBL/GenBank/DDBJ databases">
        <authorList>
            <person name="Varghese N."/>
            <person name="Submissions S."/>
        </authorList>
    </citation>
    <scope>NUCLEOTIDE SEQUENCE [LARGE SCALE GENOMIC DNA]</scope>
    <source>
        <strain evidence="2">DSM 16219</strain>
    </source>
</reference>
<dbReference type="AlphaFoldDB" id="A0A1M6UX25"/>
<dbReference type="RefSeq" id="WP_073478025.1">
    <property type="nucleotide sequence ID" value="NZ_FQZU01000032.1"/>
</dbReference>
<dbReference type="Proteomes" id="UP000183994">
    <property type="component" value="Unassembled WGS sequence"/>
</dbReference>
<accession>A0A1M6UX25</accession>
<evidence type="ECO:0000313" key="2">
    <source>
        <dbReference type="Proteomes" id="UP000183994"/>
    </source>
</evidence>